<accession>A0ABU1UZ81</accession>
<protein>
    <submittedName>
        <fullName evidence="2">Uncharacterized protein</fullName>
    </submittedName>
</protein>
<feature type="transmembrane region" description="Helical" evidence="1">
    <location>
        <begin position="85"/>
        <end position="105"/>
    </location>
</feature>
<reference evidence="2 3" key="1">
    <citation type="submission" date="2023-07" db="EMBL/GenBank/DDBJ databases">
        <title>Sorghum-associated microbial communities from plants grown in Nebraska, USA.</title>
        <authorList>
            <person name="Schachtman D."/>
        </authorList>
    </citation>
    <scope>NUCLEOTIDE SEQUENCE [LARGE SCALE GENOMIC DNA]</scope>
    <source>
        <strain evidence="2 3">BE190</strain>
    </source>
</reference>
<keyword evidence="3" id="KW-1185">Reference proteome</keyword>
<evidence type="ECO:0000313" key="2">
    <source>
        <dbReference type="EMBL" id="MDR7090498.1"/>
    </source>
</evidence>
<evidence type="ECO:0000313" key="3">
    <source>
        <dbReference type="Proteomes" id="UP001253595"/>
    </source>
</evidence>
<feature type="transmembrane region" description="Helical" evidence="1">
    <location>
        <begin position="47"/>
        <end position="65"/>
    </location>
</feature>
<gene>
    <name evidence="2" type="ORF">J2X05_002522</name>
</gene>
<sequence length="111" mass="12441">MNDKNFDDFLRLQLQGSSPYLDDGDFSARVLASLPAPKRLNPWLEKLIVLLPVTLIAVLVLRQFSVRELVQPAYGWVLTLDMHSLVILGVVMAALLLIAPVLLIFKPKSLF</sequence>
<dbReference type="Proteomes" id="UP001253595">
    <property type="component" value="Unassembled WGS sequence"/>
</dbReference>
<keyword evidence="1" id="KW-0472">Membrane</keyword>
<name>A0ABU1UZ81_9GAMM</name>
<keyword evidence="1" id="KW-0812">Transmembrane</keyword>
<proteinExistence type="predicted"/>
<organism evidence="2 3">
    <name type="scientific">Cellvibrio fibrivorans</name>
    <dbReference type="NCBI Taxonomy" id="126350"/>
    <lineage>
        <taxon>Bacteria</taxon>
        <taxon>Pseudomonadati</taxon>
        <taxon>Pseudomonadota</taxon>
        <taxon>Gammaproteobacteria</taxon>
        <taxon>Cellvibrionales</taxon>
        <taxon>Cellvibrionaceae</taxon>
        <taxon>Cellvibrio</taxon>
    </lineage>
</organism>
<dbReference type="RefSeq" id="WP_310072863.1">
    <property type="nucleotide sequence ID" value="NZ_JAVDVX010000004.1"/>
</dbReference>
<evidence type="ECO:0000256" key="1">
    <source>
        <dbReference type="SAM" id="Phobius"/>
    </source>
</evidence>
<keyword evidence="1" id="KW-1133">Transmembrane helix</keyword>
<dbReference type="EMBL" id="JAVDVX010000004">
    <property type="protein sequence ID" value="MDR7090498.1"/>
    <property type="molecule type" value="Genomic_DNA"/>
</dbReference>
<comment type="caution">
    <text evidence="2">The sequence shown here is derived from an EMBL/GenBank/DDBJ whole genome shotgun (WGS) entry which is preliminary data.</text>
</comment>